<protein>
    <submittedName>
        <fullName evidence="2">Uncharacterized protein</fullName>
    </submittedName>
</protein>
<sequence>MKRSLFILSTIFYFNTAFASTPLPKDVSDFRTLAEQCEHFASEQDSDLDEQRQKELDANLEATCGKAAAQLKTLREKYKNDEKLMKVINAYDF</sequence>
<dbReference type="RefSeq" id="WP_090134798.1">
    <property type="nucleotide sequence ID" value="NZ_FMBC01000010.1"/>
</dbReference>
<feature type="chain" id="PRO_5008689775" evidence="1">
    <location>
        <begin position="20"/>
        <end position="93"/>
    </location>
</feature>
<keyword evidence="1" id="KW-0732">Signal</keyword>
<evidence type="ECO:0000256" key="1">
    <source>
        <dbReference type="SAM" id="SignalP"/>
    </source>
</evidence>
<name>A0A1C4C8U7_9ENTR</name>
<evidence type="ECO:0000313" key="2">
    <source>
        <dbReference type="EMBL" id="SCC15547.1"/>
    </source>
</evidence>
<proteinExistence type="predicted"/>
<dbReference type="OrthoDB" id="7284504at2"/>
<gene>
    <name evidence="2" type="ORF">GA0061070_101072</name>
</gene>
<dbReference type="Proteomes" id="UP000198515">
    <property type="component" value="Unassembled WGS sequence"/>
</dbReference>
<feature type="signal peptide" evidence="1">
    <location>
        <begin position="1"/>
        <end position="19"/>
    </location>
</feature>
<organism evidence="2 3">
    <name type="scientific">Kosakonia oryziphila</name>
    <dbReference type="NCBI Taxonomy" id="1005667"/>
    <lineage>
        <taxon>Bacteria</taxon>
        <taxon>Pseudomonadati</taxon>
        <taxon>Pseudomonadota</taxon>
        <taxon>Gammaproteobacteria</taxon>
        <taxon>Enterobacterales</taxon>
        <taxon>Enterobacteriaceae</taxon>
        <taxon>Kosakonia</taxon>
    </lineage>
</organism>
<keyword evidence="3" id="KW-1185">Reference proteome</keyword>
<evidence type="ECO:0000313" key="3">
    <source>
        <dbReference type="Proteomes" id="UP000198515"/>
    </source>
</evidence>
<dbReference type="AlphaFoldDB" id="A0A1C4C8U7"/>
<accession>A0A1C4C8U7</accession>
<reference evidence="3" key="1">
    <citation type="submission" date="2016-08" db="EMBL/GenBank/DDBJ databases">
        <authorList>
            <person name="Varghese N."/>
            <person name="Submissions Spin"/>
        </authorList>
    </citation>
    <scope>NUCLEOTIDE SEQUENCE [LARGE SCALE GENOMIC DNA]</scope>
    <source>
        <strain evidence="3">REICA_142</strain>
    </source>
</reference>
<dbReference type="EMBL" id="FMBC01000010">
    <property type="protein sequence ID" value="SCC15547.1"/>
    <property type="molecule type" value="Genomic_DNA"/>
</dbReference>